<comment type="similarity">
    <text evidence="3 24">Belongs to the actin family.</text>
</comment>
<reference evidence="29" key="1">
    <citation type="submission" date="2020-01" db="EMBL/GenBank/DDBJ databases">
        <title>Draft genome sequence of the Termite Coptotermes fromosanus.</title>
        <authorList>
            <person name="Itakura S."/>
            <person name="Yosikawa Y."/>
            <person name="Umezawa K."/>
        </authorList>
    </citation>
    <scope>NUCLEOTIDE SEQUENCE [LARGE SCALE GENOMIC DNA]</scope>
</reference>
<keyword evidence="19" id="KW-0539">Nucleus</keyword>
<comment type="subcellular location">
    <subcellularLocation>
        <location evidence="2">Cytoplasm</location>
        <location evidence="2">Cytoskeleton</location>
        <location evidence="2">Microtubule organizing center</location>
        <location evidence="2">Centrosome</location>
    </subcellularLocation>
    <subcellularLocation>
        <location evidence="1">Nucleus</location>
    </subcellularLocation>
</comment>
<dbReference type="InterPro" id="IPR043129">
    <property type="entry name" value="ATPase_NBD"/>
</dbReference>
<dbReference type="PROSITE" id="PS00432">
    <property type="entry name" value="ACTINS_2"/>
    <property type="match status" value="1"/>
</dbReference>
<keyword evidence="6" id="KW-0963">Cytoplasm</keyword>
<dbReference type="FunFam" id="3.30.420.40:FF:000058">
    <property type="entry name" value="Putative actin-related protein 5"/>
    <property type="match status" value="1"/>
</dbReference>
<evidence type="ECO:0000256" key="13">
    <source>
        <dbReference type="ARBA" id="ARBA00023015"/>
    </source>
</evidence>
<feature type="region of interest" description="Disordered" evidence="25">
    <location>
        <begin position="778"/>
        <end position="822"/>
    </location>
</feature>
<keyword evidence="9" id="KW-0378">Hydrolase</keyword>
<dbReference type="FunFam" id="3.90.640.10:FF:000047">
    <property type="entry name" value="Actin, alpha skeletal muscle"/>
    <property type="match status" value="1"/>
</dbReference>
<dbReference type="FunFam" id="3.30.420.40:FF:000131">
    <property type="entry name" value="Actin, alpha skeletal muscle"/>
    <property type="match status" value="1"/>
</dbReference>
<dbReference type="AlphaFoldDB" id="A0A6L2Q016"/>
<keyword evidence="12" id="KW-0007">Acetylation</keyword>
<keyword evidence="15 23" id="KW-0103">Bromodomain</keyword>
<keyword evidence="7" id="KW-0808">Transferase</keyword>
<dbReference type="SUPFAM" id="SSF53067">
    <property type="entry name" value="Actin-like ATPase domain"/>
    <property type="match status" value="2"/>
</dbReference>
<dbReference type="GO" id="GO:0048468">
    <property type="term" value="P:cell development"/>
    <property type="evidence" value="ECO:0007669"/>
    <property type="project" value="UniProtKB-ARBA"/>
</dbReference>
<feature type="domain" description="Bromo" evidence="26">
    <location>
        <begin position="1125"/>
        <end position="1195"/>
    </location>
</feature>
<dbReference type="GO" id="GO:0048646">
    <property type="term" value="P:anatomical structure formation involved in morphogenesis"/>
    <property type="evidence" value="ECO:0007669"/>
    <property type="project" value="UniProtKB-ARBA"/>
</dbReference>
<dbReference type="InterPro" id="IPR036427">
    <property type="entry name" value="Bromodomain-like_sf"/>
</dbReference>
<keyword evidence="16" id="KW-0010">Activator</keyword>
<keyword evidence="14" id="KW-0558">Oxidation</keyword>
<dbReference type="SUPFAM" id="SSF47370">
    <property type="entry name" value="Bromodomain"/>
    <property type="match status" value="1"/>
</dbReference>
<evidence type="ECO:0000256" key="15">
    <source>
        <dbReference type="ARBA" id="ARBA00023117"/>
    </source>
</evidence>
<keyword evidence="8" id="KW-0547">Nucleotide-binding</keyword>
<dbReference type="Gene3D" id="1.20.920.10">
    <property type="entry name" value="Bromodomain-like"/>
    <property type="match status" value="1"/>
</dbReference>
<evidence type="ECO:0000256" key="24">
    <source>
        <dbReference type="RuleBase" id="RU000487"/>
    </source>
</evidence>
<accession>A0A6L2Q016</accession>
<protein>
    <recommendedName>
        <fullName evidence="5">histone acetyltransferase</fullName>
        <ecNumber evidence="5">2.3.1.48</ecNumber>
    </recommendedName>
</protein>
<evidence type="ECO:0000259" key="27">
    <source>
        <dbReference type="PROSITE" id="PS51186"/>
    </source>
</evidence>
<dbReference type="Pfam" id="PF06466">
    <property type="entry name" value="PCAF_N"/>
    <property type="match status" value="1"/>
</dbReference>
<dbReference type="OrthoDB" id="1937912at2759"/>
<keyword evidence="20" id="KW-0012">Acyltransferase</keyword>
<evidence type="ECO:0000256" key="9">
    <source>
        <dbReference type="ARBA" id="ARBA00022801"/>
    </source>
</evidence>
<dbReference type="PANTHER" id="PTHR45750">
    <property type="entry name" value="GH11602P"/>
    <property type="match status" value="1"/>
</dbReference>
<dbReference type="CDD" id="cd10224">
    <property type="entry name" value="ASKHA_NBD_actin"/>
    <property type="match status" value="1"/>
</dbReference>
<evidence type="ECO:0000256" key="3">
    <source>
        <dbReference type="ARBA" id="ARBA00006752"/>
    </source>
</evidence>
<dbReference type="PRINTS" id="PR00190">
    <property type="entry name" value="ACTIN"/>
</dbReference>
<dbReference type="Proteomes" id="UP000502823">
    <property type="component" value="Unassembled WGS sequence"/>
</dbReference>
<evidence type="ECO:0000256" key="18">
    <source>
        <dbReference type="ARBA" id="ARBA00023212"/>
    </source>
</evidence>
<evidence type="ECO:0000256" key="21">
    <source>
        <dbReference type="ARBA" id="ARBA00048940"/>
    </source>
</evidence>
<name>A0A6L2Q016_COPFO</name>
<dbReference type="FunFam" id="3.40.630.30:FF:000004">
    <property type="entry name" value="Histone acetyltransferase KAT2A"/>
    <property type="match status" value="1"/>
</dbReference>
<dbReference type="CDD" id="cd04301">
    <property type="entry name" value="NAT_SF"/>
    <property type="match status" value="1"/>
</dbReference>
<keyword evidence="17" id="KW-0804">Transcription</keyword>
<dbReference type="SUPFAM" id="SSF55729">
    <property type="entry name" value="Acyl-CoA N-acyltransferases (Nat)"/>
    <property type="match status" value="1"/>
</dbReference>
<comment type="catalytic activity">
    <reaction evidence="22">
        <text>ATP + H2O = ADP + phosphate + H(+)</text>
        <dbReference type="Rhea" id="RHEA:13065"/>
        <dbReference type="ChEBI" id="CHEBI:15377"/>
        <dbReference type="ChEBI" id="CHEBI:15378"/>
        <dbReference type="ChEBI" id="CHEBI:30616"/>
        <dbReference type="ChEBI" id="CHEBI:43474"/>
        <dbReference type="ChEBI" id="CHEBI:456216"/>
    </reaction>
</comment>
<dbReference type="EC" id="2.3.1.48" evidence="5"/>
<dbReference type="GO" id="GO:0005524">
    <property type="term" value="F:ATP binding"/>
    <property type="evidence" value="ECO:0007669"/>
    <property type="project" value="UniProtKB-KW"/>
</dbReference>
<dbReference type="FunCoup" id="A0A6L2Q016">
    <property type="interactions" value="396"/>
</dbReference>
<comment type="caution">
    <text evidence="28">The sequence shown here is derived from an EMBL/GenBank/DDBJ whole genome shotgun (WGS) entry which is preliminary data.</text>
</comment>
<dbReference type="GO" id="GO:0005813">
    <property type="term" value="C:centrosome"/>
    <property type="evidence" value="ECO:0007669"/>
    <property type="project" value="UniProtKB-SubCell"/>
</dbReference>
<dbReference type="FunFam" id="3.30.420.40:FF:000291">
    <property type="entry name" value="Actin, alpha skeletal muscle"/>
    <property type="match status" value="1"/>
</dbReference>
<dbReference type="Pfam" id="PF00583">
    <property type="entry name" value="Acetyltransf_1"/>
    <property type="match status" value="1"/>
</dbReference>
<dbReference type="InterPro" id="IPR009464">
    <property type="entry name" value="PCAF_N"/>
</dbReference>
<comment type="similarity">
    <text evidence="4">Belongs to the acetyltransferase family. GCN5 subfamily.</text>
</comment>
<evidence type="ECO:0000256" key="16">
    <source>
        <dbReference type="ARBA" id="ARBA00023159"/>
    </source>
</evidence>
<dbReference type="PROSITE" id="PS50014">
    <property type="entry name" value="BROMODOMAIN_2"/>
    <property type="match status" value="1"/>
</dbReference>
<dbReference type="PROSITE" id="PS00406">
    <property type="entry name" value="ACTINS_1"/>
    <property type="match status" value="1"/>
</dbReference>
<evidence type="ECO:0000256" key="23">
    <source>
        <dbReference type="PROSITE-ProRule" id="PRU00035"/>
    </source>
</evidence>
<evidence type="ECO:0000256" key="25">
    <source>
        <dbReference type="SAM" id="MobiDB-lite"/>
    </source>
</evidence>
<evidence type="ECO:0000313" key="29">
    <source>
        <dbReference type="Proteomes" id="UP000502823"/>
    </source>
</evidence>
<dbReference type="SMART" id="SM00268">
    <property type="entry name" value="ACTIN"/>
    <property type="match status" value="1"/>
</dbReference>
<gene>
    <name evidence="28" type="ORF">Cfor_03768</name>
</gene>
<evidence type="ECO:0000256" key="2">
    <source>
        <dbReference type="ARBA" id="ARBA00004300"/>
    </source>
</evidence>
<comment type="catalytic activity">
    <reaction evidence="21">
        <text>L-lysyl-[histone] + acetyl-CoA = N(6)-acetyl-L-lysyl-[histone] + CoA + H(+)</text>
        <dbReference type="Rhea" id="RHEA:21992"/>
        <dbReference type="Rhea" id="RHEA-COMP:9845"/>
        <dbReference type="Rhea" id="RHEA-COMP:11338"/>
        <dbReference type="ChEBI" id="CHEBI:15378"/>
        <dbReference type="ChEBI" id="CHEBI:29969"/>
        <dbReference type="ChEBI" id="CHEBI:57287"/>
        <dbReference type="ChEBI" id="CHEBI:57288"/>
        <dbReference type="ChEBI" id="CHEBI:61930"/>
        <dbReference type="EC" id="2.3.1.48"/>
    </reaction>
    <physiologicalReaction direction="left-to-right" evidence="21">
        <dbReference type="Rhea" id="RHEA:21993"/>
    </physiologicalReaction>
</comment>
<dbReference type="GO" id="GO:0043992">
    <property type="term" value="F:histone H3K9 acetyltransferase activity"/>
    <property type="evidence" value="ECO:0007669"/>
    <property type="project" value="UniProtKB-ARBA"/>
</dbReference>
<dbReference type="InterPro" id="IPR004001">
    <property type="entry name" value="Actin_CS"/>
</dbReference>
<dbReference type="Gene3D" id="3.30.420.40">
    <property type="match status" value="2"/>
</dbReference>
<evidence type="ECO:0000256" key="5">
    <source>
        <dbReference type="ARBA" id="ARBA00013184"/>
    </source>
</evidence>
<evidence type="ECO:0000256" key="20">
    <source>
        <dbReference type="ARBA" id="ARBA00023315"/>
    </source>
</evidence>
<keyword evidence="11" id="KW-0156">Chromatin regulator</keyword>
<evidence type="ECO:0000256" key="4">
    <source>
        <dbReference type="ARBA" id="ARBA00008607"/>
    </source>
</evidence>
<dbReference type="GO" id="GO:0140672">
    <property type="term" value="C:ATAC complex"/>
    <property type="evidence" value="ECO:0007669"/>
    <property type="project" value="TreeGrafter"/>
</dbReference>
<dbReference type="GO" id="GO:0045944">
    <property type="term" value="P:positive regulation of transcription by RNA polymerase II"/>
    <property type="evidence" value="ECO:0007669"/>
    <property type="project" value="TreeGrafter"/>
</dbReference>
<evidence type="ECO:0000256" key="10">
    <source>
        <dbReference type="ARBA" id="ARBA00022840"/>
    </source>
</evidence>
<dbReference type="GO" id="GO:0016787">
    <property type="term" value="F:hydrolase activity"/>
    <property type="evidence" value="ECO:0007669"/>
    <property type="project" value="UniProtKB-KW"/>
</dbReference>
<evidence type="ECO:0000256" key="14">
    <source>
        <dbReference type="ARBA" id="ARBA00023097"/>
    </source>
</evidence>
<evidence type="ECO:0000256" key="12">
    <source>
        <dbReference type="ARBA" id="ARBA00022990"/>
    </source>
</evidence>
<dbReference type="GO" id="GO:0005634">
    <property type="term" value="C:nucleus"/>
    <property type="evidence" value="ECO:0007669"/>
    <property type="project" value="UniProtKB-SubCell"/>
</dbReference>
<dbReference type="InterPro" id="IPR020902">
    <property type="entry name" value="Actin/actin-like_CS"/>
</dbReference>
<dbReference type="InterPro" id="IPR001487">
    <property type="entry name" value="Bromodomain"/>
</dbReference>
<evidence type="ECO:0000259" key="26">
    <source>
        <dbReference type="PROSITE" id="PS50014"/>
    </source>
</evidence>
<dbReference type="PANTHER" id="PTHR45750:SF3">
    <property type="entry name" value="HISTONE ACETYLTRANSFERASE"/>
    <property type="match status" value="1"/>
</dbReference>
<dbReference type="InterPro" id="IPR004000">
    <property type="entry name" value="Actin"/>
</dbReference>
<feature type="compositionally biased region" description="Low complexity" evidence="25">
    <location>
        <begin position="430"/>
        <end position="447"/>
    </location>
</feature>
<feature type="compositionally biased region" description="Polar residues" evidence="25">
    <location>
        <begin position="448"/>
        <end position="460"/>
    </location>
</feature>
<evidence type="ECO:0000256" key="7">
    <source>
        <dbReference type="ARBA" id="ARBA00022679"/>
    </source>
</evidence>
<evidence type="ECO:0000256" key="22">
    <source>
        <dbReference type="ARBA" id="ARBA00049360"/>
    </source>
</evidence>
<feature type="region of interest" description="Disordered" evidence="25">
    <location>
        <begin position="402"/>
        <end position="460"/>
    </location>
</feature>
<feature type="domain" description="N-acetyltransferase" evidence="27">
    <location>
        <begin position="885"/>
        <end position="1031"/>
    </location>
</feature>
<feature type="compositionally biased region" description="Polar residues" evidence="25">
    <location>
        <begin position="408"/>
        <end position="417"/>
    </location>
</feature>
<evidence type="ECO:0000256" key="8">
    <source>
        <dbReference type="ARBA" id="ARBA00022741"/>
    </source>
</evidence>
<evidence type="ECO:0000313" key="28">
    <source>
        <dbReference type="EMBL" id="GFG38146.1"/>
    </source>
</evidence>
<dbReference type="PROSITE" id="PS01132">
    <property type="entry name" value="ACTINS_ACT_LIKE"/>
    <property type="match status" value="1"/>
</dbReference>
<feature type="compositionally biased region" description="Basic and acidic residues" evidence="25">
    <location>
        <begin position="778"/>
        <end position="791"/>
    </location>
</feature>
<keyword evidence="18" id="KW-0206">Cytoskeleton</keyword>
<dbReference type="Gene3D" id="3.90.640.10">
    <property type="entry name" value="Actin, Chain A, domain 4"/>
    <property type="match status" value="1"/>
</dbReference>
<dbReference type="InParanoid" id="A0A6L2Q016"/>
<keyword evidence="29" id="KW-1185">Reference proteome</keyword>
<organism evidence="28 29">
    <name type="scientific">Coptotermes formosanus</name>
    <name type="common">Formosan subterranean termite</name>
    <dbReference type="NCBI Taxonomy" id="36987"/>
    <lineage>
        <taxon>Eukaryota</taxon>
        <taxon>Metazoa</taxon>
        <taxon>Ecdysozoa</taxon>
        <taxon>Arthropoda</taxon>
        <taxon>Hexapoda</taxon>
        <taxon>Insecta</taxon>
        <taxon>Pterygota</taxon>
        <taxon>Neoptera</taxon>
        <taxon>Polyneoptera</taxon>
        <taxon>Dictyoptera</taxon>
        <taxon>Blattodea</taxon>
        <taxon>Blattoidea</taxon>
        <taxon>Termitoidae</taxon>
        <taxon>Rhinotermitidae</taxon>
        <taxon>Coptotermes</taxon>
    </lineage>
</organism>
<keyword evidence="10" id="KW-0067">ATP-binding</keyword>
<evidence type="ECO:0000256" key="1">
    <source>
        <dbReference type="ARBA" id="ARBA00004123"/>
    </source>
</evidence>
<proteinExistence type="inferred from homology"/>
<evidence type="ECO:0000256" key="19">
    <source>
        <dbReference type="ARBA" id="ARBA00023242"/>
    </source>
</evidence>
<dbReference type="CDD" id="cd05509">
    <property type="entry name" value="Bromo_gcn5_like"/>
    <property type="match status" value="1"/>
</dbReference>
<dbReference type="PRINTS" id="PR00503">
    <property type="entry name" value="BROMODOMAIN"/>
</dbReference>
<dbReference type="PROSITE" id="PS00633">
    <property type="entry name" value="BROMODOMAIN_1"/>
    <property type="match status" value="1"/>
</dbReference>
<dbReference type="PROSITE" id="PS51186">
    <property type="entry name" value="GNAT"/>
    <property type="match status" value="1"/>
</dbReference>
<dbReference type="Pfam" id="PF00439">
    <property type="entry name" value="Bromodomain"/>
    <property type="match status" value="1"/>
</dbReference>
<dbReference type="EMBL" id="BLKM01012983">
    <property type="protein sequence ID" value="GFG38146.1"/>
    <property type="molecule type" value="Genomic_DNA"/>
</dbReference>
<keyword evidence="13" id="KW-0805">Transcription regulation</keyword>
<dbReference type="SMART" id="SM00297">
    <property type="entry name" value="BROMO"/>
    <property type="match status" value="1"/>
</dbReference>
<dbReference type="InterPro" id="IPR016181">
    <property type="entry name" value="Acyl_CoA_acyltransferase"/>
</dbReference>
<evidence type="ECO:0000256" key="11">
    <source>
        <dbReference type="ARBA" id="ARBA00022853"/>
    </source>
</evidence>
<dbReference type="InterPro" id="IPR000182">
    <property type="entry name" value="GNAT_dom"/>
</dbReference>
<dbReference type="InterPro" id="IPR018359">
    <property type="entry name" value="Bromodomain_CS"/>
</dbReference>
<dbReference type="Pfam" id="PF00022">
    <property type="entry name" value="Actin"/>
    <property type="match status" value="1"/>
</dbReference>
<evidence type="ECO:0000256" key="17">
    <source>
        <dbReference type="ARBA" id="ARBA00023163"/>
    </source>
</evidence>
<evidence type="ECO:0000256" key="6">
    <source>
        <dbReference type="ARBA" id="ARBA00022490"/>
    </source>
</evidence>
<dbReference type="Gene3D" id="3.40.630.30">
    <property type="match status" value="1"/>
</dbReference>
<dbReference type="InterPro" id="IPR037800">
    <property type="entry name" value="GCN5"/>
</dbReference>
<sequence length="1217" mass="137525">MCDDDVAALVVDNGSGMCKAGFAGDDAPRAVFPSIVGRPRYQGIMVGMGQKDSYVGDEAQSKRGILTVKYPIEHGIVTNWDDMEKIWHHTFYNELRVAPEEHPVLLTEAPLNPKANREKMTQIMFETFNTPAMYVAIQAVLSLYASGRTTGIVLDSGDGVSHTVPIYEGYALPHAILRLDLAGRDLTDYLMKILTERGYSFTTTAEREIVRDIKEKLCYVALDFEQEMATAASSSSLEKSYELPDGQVITIGNERFRCPEAMFQPSFLGMESCGIHETTYNSIMKCDVDIRKDLYANTVLSGGTTMYPGIADRMQKEITALAPSTMKIKIIAPPERKYSVWIGGSILASLSTFQQMWISKQEYDEKIPRADRENTGINKGMEVFAGMDTMCSMCSIDMSQPAGCTSEVHPSSSQSDDGTSHIPPQPPPASSSGGSSSGTAAAADQSSRQSNLQRIQQRKQQVYNWPHNKKLLKLAIYSACQAEDCKCNGWKTPIQPAKSPRVDVAQPLASFTDPCRSCTHALESHVSHLAPLSEEEANRLLGMVVDVENIFMSMHREEDGDTKRVYYYLFKLLRKCILTMTRPAIEGPLGQPPFERPSIAKAITNFVLYKFAHLAQREWQTMYDLAKMFLHCLNHWNFETPSARRHVAPDDATAYKINYTRWLVFCHVPAFCDSLPHFETTLVFGRTMLRAVFRSVYRQLMDKCHNERDRMPPEKRVLVLTHFPRFLSLLEEEIYALSSPIWDPEFKQVPPSHLQASIESKVPATAVTAASTLRRGGEFEKLTVPPSDKDSFTTVNLSPGFGKKQLREGGTARPSDAKKRRLVPEPMEDLPEATVAEIIATIDAPPNMVGPEAVFPENAPRDETAKQEELRGIISFHVVGNSLTSAVSKQTMLWLIGLQNVFSHQLPRMPKEYISRLVFDPKHKTLALIKDNRPIGGICFRTFMTQGFTEIVFCAVTSNEQVKGYGTHLMNHLKDYHIGHNVYHFLTFADEFAIGYFKKQGFSKDIKLARSVYQGYIKDYEGATLMHCELDPRIVYTEFIAVVRKQKEVVKKLIELRQQEVQKVHPGLTCFREGVRGIPVESIPGIRETGWRPVARATRVARVTEECNDPDTLLTTLKNVLTTVKNHAAAWPFLKPVDKNEVPDYYDHIKYPMDLKTMGDRLKARYYTTRRLFIADMTRIFSNCRLYNSPDTEYYRCANALEKYFQTRMRELGLWDK</sequence>